<dbReference type="Gene3D" id="1.10.3110.10">
    <property type="entry name" value="protoporphyrinogen ix oxidase, domain 3"/>
    <property type="match status" value="1"/>
</dbReference>
<dbReference type="GO" id="GO:0016491">
    <property type="term" value="F:oxidoreductase activity"/>
    <property type="evidence" value="ECO:0007669"/>
    <property type="project" value="InterPro"/>
</dbReference>
<keyword evidence="3" id="KW-1185">Reference proteome</keyword>
<proteinExistence type="predicted"/>
<dbReference type="InterPro" id="IPR036188">
    <property type="entry name" value="FAD/NAD-bd_sf"/>
</dbReference>
<evidence type="ECO:0000313" key="2">
    <source>
        <dbReference type="EMBL" id="SFD03744.1"/>
    </source>
</evidence>
<dbReference type="InterPro" id="IPR050464">
    <property type="entry name" value="Zeta_carotene_desat/Oxidored"/>
</dbReference>
<dbReference type="STRING" id="517719.SAMN05421762_3281"/>
<dbReference type="Gene3D" id="3.90.660.20">
    <property type="entry name" value="Protoporphyrinogen oxidase, mitochondrial, domain 2"/>
    <property type="match status" value="1"/>
</dbReference>
<dbReference type="OrthoDB" id="20837at2"/>
<dbReference type="PANTHER" id="PTHR42923:SF17">
    <property type="entry name" value="AMINE OXIDASE DOMAIN-CONTAINING PROTEIN"/>
    <property type="match status" value="1"/>
</dbReference>
<evidence type="ECO:0000313" key="3">
    <source>
        <dbReference type="Proteomes" id="UP000231644"/>
    </source>
</evidence>
<dbReference type="Pfam" id="PF01593">
    <property type="entry name" value="Amino_oxidase"/>
    <property type="match status" value="1"/>
</dbReference>
<dbReference type="SUPFAM" id="SSF51905">
    <property type="entry name" value="FAD/NAD(P)-binding domain"/>
    <property type="match status" value="1"/>
</dbReference>
<dbReference type="PANTHER" id="PTHR42923">
    <property type="entry name" value="PROTOPORPHYRINOGEN OXIDASE"/>
    <property type="match status" value="1"/>
</dbReference>
<dbReference type="RefSeq" id="WP_093445812.1">
    <property type="nucleotide sequence ID" value="NZ_FNZG01000001.1"/>
</dbReference>
<dbReference type="AlphaFoldDB" id="A0A1I1P194"/>
<name>A0A1I1P194_9RHOB</name>
<gene>
    <name evidence="2" type="ORF">SAMN05421762_3281</name>
</gene>
<feature type="domain" description="Amine oxidase" evidence="1">
    <location>
        <begin position="19"/>
        <end position="301"/>
    </location>
</feature>
<dbReference type="Proteomes" id="UP000231644">
    <property type="component" value="Unassembled WGS sequence"/>
</dbReference>
<accession>A0A1I1P194</accession>
<evidence type="ECO:0000259" key="1">
    <source>
        <dbReference type="Pfam" id="PF01593"/>
    </source>
</evidence>
<organism evidence="2 3">
    <name type="scientific">Pseudooceanicola nitratireducens</name>
    <dbReference type="NCBI Taxonomy" id="517719"/>
    <lineage>
        <taxon>Bacteria</taxon>
        <taxon>Pseudomonadati</taxon>
        <taxon>Pseudomonadota</taxon>
        <taxon>Alphaproteobacteria</taxon>
        <taxon>Rhodobacterales</taxon>
        <taxon>Paracoccaceae</taxon>
        <taxon>Pseudooceanicola</taxon>
    </lineage>
</organism>
<dbReference type="EMBL" id="FOLX01000001">
    <property type="protein sequence ID" value="SFD03744.1"/>
    <property type="molecule type" value="Genomic_DNA"/>
</dbReference>
<sequence length="447" mass="49729">MPFEESFSRRRVAIIGGGISGMGAARMLSQDHSVTLIEAAPRLGGHARTITAGKRGDQPVDTGFIVFNYANYPLLTQMFEDLDVPVAKSDMSFGASVRASVWGGRLEYGLADMRAVFAQWRNAGDPRYLKMLRDVMRFNARALDVAQDSSLTIGGLLEQLGTGDWFRDYYLLPLSAAIWSTPKQKILDFPADAMIRFFENHALLSHTGQHQWYTVQGGSIEYVRRLEATMRRDGVDIRLGTPVQAVRRGMAGPEVRLDGHGWEAFDEIILATHSDDTLSLLSDPSVEEQAALGAIRYQPNTVTLHSDDSVMPRHRRAWASWNYREGQNAEGQGEGGDALDLTYWMNRLQPIPADDPLFVTLNATRQIDEARIFDEVTLRHPVYDTAALAAQKDMARLNGRNNTWFCGAWMRNGFHEDGLASAADVVERLRAAARPIPVPVQVPLVAE</sequence>
<dbReference type="InterPro" id="IPR002937">
    <property type="entry name" value="Amino_oxidase"/>
</dbReference>
<protein>
    <recommendedName>
        <fullName evidence="1">Amine oxidase domain-containing protein</fullName>
    </recommendedName>
</protein>
<reference evidence="2 3" key="1">
    <citation type="submission" date="2016-10" db="EMBL/GenBank/DDBJ databases">
        <authorList>
            <person name="de Groot N.N."/>
        </authorList>
    </citation>
    <scope>NUCLEOTIDE SEQUENCE [LARGE SCALE GENOMIC DNA]</scope>
    <source>
        <strain evidence="2 3">DSM 29619</strain>
    </source>
</reference>
<dbReference type="Gene3D" id="3.50.50.60">
    <property type="entry name" value="FAD/NAD(P)-binding domain"/>
    <property type="match status" value="1"/>
</dbReference>